<name>A0AAE9ZVD2_9BACT</name>
<dbReference type="Gene3D" id="3.40.630.10">
    <property type="entry name" value="Zn peptidases"/>
    <property type="match status" value="1"/>
</dbReference>
<dbReference type="GO" id="GO:0008235">
    <property type="term" value="F:metalloexopeptidase activity"/>
    <property type="evidence" value="ECO:0007669"/>
    <property type="project" value="InterPro"/>
</dbReference>
<dbReference type="EMBL" id="CP119075">
    <property type="protein sequence ID" value="WED63819.1"/>
    <property type="molecule type" value="Genomic_DNA"/>
</dbReference>
<accession>A0AAE9ZVD2</accession>
<dbReference type="InterPro" id="IPR036116">
    <property type="entry name" value="FN3_sf"/>
</dbReference>
<dbReference type="InterPro" id="IPR045175">
    <property type="entry name" value="M28_fam"/>
</dbReference>
<sequence>MRITPFSALLGGLLVTSCPATEPDSRLDPDIEFMVRHISPARLKTDVYTLAGFHTRHTLSETESDTRGIGAARRWIKAEFKKISADTGGRLQVAFDRFQQPPTPPRLPAGAEIVNVVATLPGSQPESVNRIYVVSGHYDSRSLGIMDTATYAPGANDDGSGTVAVLELARAMAGHTFDATIVFMAVASEEQGLNGARHWADTAKAADRHIAGMFTNDIIGNTLDEDGKRDASHVRLFASGVPTDNPMSAEVLAQIRTGGENDFPTRQLARHIKEVGERYVDDFEVRIVYRLDRYLRGGDHAPFVAAGYPAVRFTEPKEYFAHQHQDVRVEDGIQFGDLPEFVDADYVAQVARVNAAALATLARAPAAPTGVQIEAVALTNDSTLRWDRGPEPDLAGYRIVWRETTSAFWEHHAWAGDVTRFTIADVSKDNVIFGVQAVDVDGHASPAVYPTPWRGR</sequence>
<dbReference type="PANTHER" id="PTHR12147:SF26">
    <property type="entry name" value="PEPTIDASE M28 DOMAIN-CONTAINING PROTEIN"/>
    <property type="match status" value="1"/>
</dbReference>
<dbReference type="PROSITE" id="PS51257">
    <property type="entry name" value="PROKAR_LIPOPROTEIN"/>
    <property type="match status" value="1"/>
</dbReference>
<dbReference type="AlphaFoldDB" id="A0AAE9ZVD2"/>
<dbReference type="GO" id="GO:0005576">
    <property type="term" value="C:extracellular region"/>
    <property type="evidence" value="ECO:0007669"/>
    <property type="project" value="UniProtKB-SubCell"/>
</dbReference>
<dbReference type="InterPro" id="IPR003961">
    <property type="entry name" value="FN3_dom"/>
</dbReference>
<dbReference type="KEGG" id="slom:PXH66_15890"/>
<gene>
    <name evidence="5" type="ORF">PXH66_15890</name>
</gene>
<dbReference type="CDD" id="cd00063">
    <property type="entry name" value="FN3"/>
    <property type="match status" value="1"/>
</dbReference>
<evidence type="ECO:0000313" key="6">
    <source>
        <dbReference type="Proteomes" id="UP001218638"/>
    </source>
</evidence>
<organism evidence="5 6">
    <name type="scientific">Synoicihabitans lomoniglobus</name>
    <dbReference type="NCBI Taxonomy" id="2909285"/>
    <lineage>
        <taxon>Bacteria</taxon>
        <taxon>Pseudomonadati</taxon>
        <taxon>Verrucomicrobiota</taxon>
        <taxon>Opitutia</taxon>
        <taxon>Opitutales</taxon>
        <taxon>Opitutaceae</taxon>
        <taxon>Synoicihabitans</taxon>
    </lineage>
</organism>
<keyword evidence="3" id="KW-0378">Hydrolase</keyword>
<dbReference type="SUPFAM" id="SSF53187">
    <property type="entry name" value="Zn-dependent exopeptidases"/>
    <property type="match status" value="1"/>
</dbReference>
<evidence type="ECO:0000256" key="1">
    <source>
        <dbReference type="ARBA" id="ARBA00004613"/>
    </source>
</evidence>
<dbReference type="Gene3D" id="2.60.40.10">
    <property type="entry name" value="Immunoglobulins"/>
    <property type="match status" value="1"/>
</dbReference>
<reference evidence="5" key="1">
    <citation type="submission" date="2023-03" db="EMBL/GenBank/DDBJ databases">
        <title>Lomoglobus Profundus gen. nov., sp. nov., a novel member of the phylum Verrucomicrobia, isolated from deep-marine sediment of South China Sea.</title>
        <authorList>
            <person name="Ahmad T."/>
            <person name="Ishaq S.E."/>
            <person name="Wang F."/>
        </authorList>
    </citation>
    <scope>NUCLEOTIDE SEQUENCE</scope>
    <source>
        <strain evidence="5">LMO-M01</strain>
    </source>
</reference>
<proteinExistence type="predicted"/>
<dbReference type="InterPro" id="IPR013783">
    <property type="entry name" value="Ig-like_fold"/>
</dbReference>
<keyword evidence="3" id="KW-0482">Metalloprotease</keyword>
<protein>
    <submittedName>
        <fullName evidence="5">M20/M25/M40 family metallo-hydrolase</fullName>
    </submittedName>
</protein>
<dbReference type="PROSITE" id="PS50853">
    <property type="entry name" value="FN3"/>
    <property type="match status" value="1"/>
</dbReference>
<keyword evidence="3" id="KW-0645">Protease</keyword>
<dbReference type="GO" id="GO:0006508">
    <property type="term" value="P:proteolysis"/>
    <property type="evidence" value="ECO:0007669"/>
    <property type="project" value="InterPro"/>
</dbReference>
<keyword evidence="2" id="KW-0964">Secreted</keyword>
<evidence type="ECO:0000256" key="3">
    <source>
        <dbReference type="ARBA" id="ARBA00023049"/>
    </source>
</evidence>
<evidence type="ECO:0000256" key="2">
    <source>
        <dbReference type="ARBA" id="ARBA00022525"/>
    </source>
</evidence>
<dbReference type="SUPFAM" id="SSF49265">
    <property type="entry name" value="Fibronectin type III"/>
    <property type="match status" value="1"/>
</dbReference>
<evidence type="ECO:0000259" key="4">
    <source>
        <dbReference type="PROSITE" id="PS50853"/>
    </source>
</evidence>
<dbReference type="PANTHER" id="PTHR12147">
    <property type="entry name" value="METALLOPEPTIDASE M28 FAMILY MEMBER"/>
    <property type="match status" value="1"/>
</dbReference>
<evidence type="ECO:0000313" key="5">
    <source>
        <dbReference type="EMBL" id="WED63819.1"/>
    </source>
</evidence>
<dbReference type="Pfam" id="PF04389">
    <property type="entry name" value="Peptidase_M28"/>
    <property type="match status" value="1"/>
</dbReference>
<feature type="domain" description="Fibronectin type-III" evidence="4">
    <location>
        <begin position="367"/>
        <end position="456"/>
    </location>
</feature>
<keyword evidence="6" id="KW-1185">Reference proteome</keyword>
<dbReference type="Proteomes" id="UP001218638">
    <property type="component" value="Chromosome"/>
</dbReference>
<comment type="subcellular location">
    <subcellularLocation>
        <location evidence="1">Secreted</location>
    </subcellularLocation>
</comment>
<dbReference type="InterPro" id="IPR007484">
    <property type="entry name" value="Peptidase_M28"/>
</dbReference>
<dbReference type="RefSeq" id="WP_330930522.1">
    <property type="nucleotide sequence ID" value="NZ_CP119075.1"/>
</dbReference>